<organism evidence="2 3">
    <name type="scientific">Petrolisthes cinctipes</name>
    <name type="common">Flat porcelain crab</name>
    <dbReference type="NCBI Taxonomy" id="88211"/>
    <lineage>
        <taxon>Eukaryota</taxon>
        <taxon>Metazoa</taxon>
        <taxon>Ecdysozoa</taxon>
        <taxon>Arthropoda</taxon>
        <taxon>Crustacea</taxon>
        <taxon>Multicrustacea</taxon>
        <taxon>Malacostraca</taxon>
        <taxon>Eumalacostraca</taxon>
        <taxon>Eucarida</taxon>
        <taxon>Decapoda</taxon>
        <taxon>Pleocyemata</taxon>
        <taxon>Anomura</taxon>
        <taxon>Galatheoidea</taxon>
        <taxon>Porcellanidae</taxon>
        <taxon>Petrolisthes</taxon>
    </lineage>
</organism>
<proteinExistence type="predicted"/>
<dbReference type="AlphaFoldDB" id="A0AAE1BS08"/>
<feature type="region of interest" description="Disordered" evidence="1">
    <location>
        <begin position="1"/>
        <end position="35"/>
    </location>
</feature>
<reference evidence="2" key="1">
    <citation type="submission" date="2023-10" db="EMBL/GenBank/DDBJ databases">
        <title>Genome assemblies of two species of porcelain crab, Petrolisthes cinctipes and Petrolisthes manimaculis (Anomura: Porcellanidae).</title>
        <authorList>
            <person name="Angst P."/>
        </authorList>
    </citation>
    <scope>NUCLEOTIDE SEQUENCE</scope>
    <source>
        <strain evidence="2">PB745_01</strain>
        <tissue evidence="2">Gill</tissue>
    </source>
</reference>
<evidence type="ECO:0000256" key="1">
    <source>
        <dbReference type="SAM" id="MobiDB-lite"/>
    </source>
</evidence>
<protein>
    <submittedName>
        <fullName evidence="2">Uncharacterized protein</fullName>
    </submittedName>
</protein>
<name>A0AAE1BS08_PETCI</name>
<dbReference type="EMBL" id="JAWQEG010006576">
    <property type="protein sequence ID" value="KAK3854439.1"/>
    <property type="molecule type" value="Genomic_DNA"/>
</dbReference>
<sequence length="97" mass="10812">MRWGNVARKPPKQETPILASAKWESNQGEVKHQANEPSLTSLHHLIIHITSPPHHSLSPSSALTHITSPPHHSFSASSHFLLHNDYSNITPPTTRHL</sequence>
<comment type="caution">
    <text evidence="2">The sequence shown here is derived from an EMBL/GenBank/DDBJ whole genome shotgun (WGS) entry which is preliminary data.</text>
</comment>
<gene>
    <name evidence="2" type="ORF">Pcinc_039085</name>
</gene>
<accession>A0AAE1BS08</accession>
<keyword evidence="3" id="KW-1185">Reference proteome</keyword>
<evidence type="ECO:0000313" key="2">
    <source>
        <dbReference type="EMBL" id="KAK3854439.1"/>
    </source>
</evidence>
<dbReference type="Proteomes" id="UP001286313">
    <property type="component" value="Unassembled WGS sequence"/>
</dbReference>
<evidence type="ECO:0000313" key="3">
    <source>
        <dbReference type="Proteomes" id="UP001286313"/>
    </source>
</evidence>